<evidence type="ECO:0000256" key="10">
    <source>
        <dbReference type="ARBA" id="ARBA00022703"/>
    </source>
</evidence>
<dbReference type="Gene3D" id="2.60.120.40">
    <property type="match status" value="1"/>
</dbReference>
<evidence type="ECO:0000256" key="2">
    <source>
        <dbReference type="ARBA" id="ARBA00004123"/>
    </source>
</evidence>
<dbReference type="PANTHER" id="PTHR11471">
    <property type="entry name" value="TUMOR NECROSIS FACTOR FAMILY MEMBER"/>
    <property type="match status" value="1"/>
</dbReference>
<dbReference type="EMBL" id="AFYH01056414">
    <property type="status" value="NOT_ANNOTATED_CDS"/>
    <property type="molecule type" value="Genomic_DNA"/>
</dbReference>
<dbReference type="GeneTree" id="ENSGT01060000248544"/>
<feature type="transmembrane region" description="Helical" evidence="21">
    <location>
        <begin position="36"/>
        <end position="58"/>
    </location>
</feature>
<dbReference type="PRINTS" id="PR01681">
    <property type="entry name" value="FASLIGAND"/>
</dbReference>
<evidence type="ECO:0000256" key="12">
    <source>
        <dbReference type="ARBA" id="ARBA00023015"/>
    </source>
</evidence>
<dbReference type="Proteomes" id="UP000008672">
    <property type="component" value="Unassembled WGS sequence"/>
</dbReference>
<comment type="function">
    <text evidence="19">Induces FAS-mediated activation of NF-kappa-B, initiating non-apoptotic signaling pathways. Can induce apoptosis but does not appear to be essential for this process.</text>
</comment>
<evidence type="ECO:0000256" key="5">
    <source>
        <dbReference type="ARBA" id="ARBA00004370"/>
    </source>
</evidence>
<keyword evidence="21" id="KW-0812">Transmembrane</keyword>
<evidence type="ECO:0000256" key="1">
    <source>
        <dbReference type="ARBA" id="ARBA00003149"/>
    </source>
</evidence>
<evidence type="ECO:0000313" key="24">
    <source>
        <dbReference type="Proteomes" id="UP000008672"/>
    </source>
</evidence>
<gene>
    <name evidence="23" type="primary">TNFSF14</name>
</gene>
<dbReference type="InterPro" id="IPR006052">
    <property type="entry name" value="TNF_dom"/>
</dbReference>
<keyword evidence="11" id="KW-0832">Ubl conjugation</keyword>
<dbReference type="InterPro" id="IPR008983">
    <property type="entry name" value="Tumour_necrosis_fac-like_dom"/>
</dbReference>
<evidence type="ECO:0000256" key="15">
    <source>
        <dbReference type="ARBA" id="ARBA00023228"/>
    </source>
</evidence>
<organism evidence="23 24">
    <name type="scientific">Latimeria chalumnae</name>
    <name type="common">Coelacanth</name>
    <dbReference type="NCBI Taxonomy" id="7897"/>
    <lineage>
        <taxon>Eukaryota</taxon>
        <taxon>Metazoa</taxon>
        <taxon>Chordata</taxon>
        <taxon>Craniata</taxon>
        <taxon>Vertebrata</taxon>
        <taxon>Euteleostomi</taxon>
        <taxon>Coelacanthiformes</taxon>
        <taxon>Coelacanthidae</taxon>
        <taxon>Latimeria</taxon>
    </lineage>
</organism>
<sequence length="238" mass="27238">MAENPVYPSVFVVDGQAKNIPFVPPHRRNNRHRGTIHMLLGVLVMLALAGVAIEAFFLMKFRKELDSTTVTLLPGGPSSHWCVLGCKKRKIDPEKPAAHLRGANFTTPKNGPLLWEHIKGDAFINKMDYQDGALIIRKTGYYFVYSKVIVGEVSCNNDQSHFFKHSIIRRSEKYPVEIPLMVTRKFYCTGKAEQWLENSFLGGVFYLEEKDRIYVNVFEKHLVRMQDGTMSYFGAFML</sequence>
<keyword evidence="13 21" id="KW-0472">Membrane</keyword>
<dbReference type="eggNOG" id="ENOG502RZ4W">
    <property type="taxonomic scope" value="Eukaryota"/>
</dbReference>
<dbReference type="HOGENOM" id="CLU_070352_5_0_1"/>
<evidence type="ECO:0000256" key="4">
    <source>
        <dbReference type="ARBA" id="ARBA00004321"/>
    </source>
</evidence>
<dbReference type="GO" id="GO:0006955">
    <property type="term" value="P:immune response"/>
    <property type="evidence" value="ECO:0007669"/>
    <property type="project" value="InterPro"/>
</dbReference>
<comment type="subunit">
    <text evidence="20">Homotrimer. Interacts with ARHGAP9, BAIAP2L1, BTK, CACNB3, CACNB4, CRK, DLG2, DNMBP, DOCK4, EPS8L3, FGR, FYB1, FYN, HCK, ITK, ITSN2, KALRN, LYN, MACC1, MIA, MPP4, MYO15A, NCF1, NCK1, NCK2, NCKIPSD, OSTF1, PIK3R1, PSTPIP1, RIMBP3C, SAMSN1, SH3GL3, SH3PXD2B, SH3PXD2A, SH3RF2, SKAP2, SNX33, SNX9, SORBS3, SPTA1, SRC, SRGAP1, SRGAP2, SRGAP3, TEC, TJP3 and YES1.</text>
</comment>
<evidence type="ECO:0000256" key="11">
    <source>
        <dbReference type="ARBA" id="ARBA00022843"/>
    </source>
</evidence>
<dbReference type="GO" id="GO:0043202">
    <property type="term" value="C:lysosomal lumen"/>
    <property type="evidence" value="ECO:0007669"/>
    <property type="project" value="UniProtKB-SubCell"/>
</dbReference>
<evidence type="ECO:0000256" key="8">
    <source>
        <dbReference type="ARBA" id="ARBA00022491"/>
    </source>
</evidence>
<dbReference type="InterPro" id="IPR028326">
    <property type="entry name" value="FASL"/>
</dbReference>
<dbReference type="EMBL" id="AFYH01056413">
    <property type="status" value="NOT_ANNOTATED_CDS"/>
    <property type="molecule type" value="Genomic_DNA"/>
</dbReference>
<dbReference type="Ensembl" id="ENSLACT00000019334.1">
    <property type="protein sequence ID" value="ENSLACP00000019201.1"/>
    <property type="gene ID" value="ENSLACG00000016891.1"/>
</dbReference>
<comment type="subcellular location">
    <subcellularLocation>
        <location evidence="4">Cytoplasmic vesicle lumen</location>
    </subcellularLocation>
    <subcellularLocation>
        <location evidence="3">Lysosome lumen</location>
    </subcellularLocation>
    <subcellularLocation>
        <location evidence="5">Membrane</location>
    </subcellularLocation>
    <subcellularLocation>
        <location evidence="2">Nucleus</location>
    </subcellularLocation>
</comment>
<reference evidence="24" key="1">
    <citation type="submission" date="2011-08" db="EMBL/GenBank/DDBJ databases">
        <title>The draft genome of Latimeria chalumnae.</title>
        <authorList>
            <person name="Di Palma F."/>
            <person name="Alfoldi J."/>
            <person name="Johnson J."/>
            <person name="Berlin A."/>
            <person name="Gnerre S."/>
            <person name="Jaffe D."/>
            <person name="MacCallum I."/>
            <person name="Young S."/>
            <person name="Walker B.J."/>
            <person name="Lander E."/>
            <person name="Lindblad-Toh K."/>
        </authorList>
    </citation>
    <scope>NUCLEOTIDE SEQUENCE [LARGE SCALE GENOMIC DNA]</scope>
    <source>
        <strain evidence="24">Wild caught</strain>
    </source>
</reference>
<evidence type="ECO:0000256" key="18">
    <source>
        <dbReference type="ARBA" id="ARBA00030913"/>
    </source>
</evidence>
<dbReference type="PROSITE" id="PS50049">
    <property type="entry name" value="THD_2"/>
    <property type="match status" value="1"/>
</dbReference>
<dbReference type="PANTHER" id="PTHR11471:SF34">
    <property type="entry name" value="TUMOR NECROSIS FACTOR LIGAND SUPERFAMILY MEMBER 14"/>
    <property type="match status" value="1"/>
</dbReference>
<dbReference type="GO" id="GO:0005164">
    <property type="term" value="F:tumor necrosis factor receptor binding"/>
    <property type="evidence" value="ECO:0007669"/>
    <property type="project" value="InterPro"/>
</dbReference>
<keyword evidence="16" id="KW-0539">Nucleus</keyword>
<evidence type="ECO:0000256" key="19">
    <source>
        <dbReference type="ARBA" id="ARBA00045660"/>
    </source>
</evidence>
<dbReference type="GO" id="GO:0005615">
    <property type="term" value="C:extracellular space"/>
    <property type="evidence" value="ECO:0007669"/>
    <property type="project" value="UniProtKB-KW"/>
</dbReference>
<keyword evidence="12" id="KW-0805">Transcription regulation</keyword>
<dbReference type="GO" id="GO:0005125">
    <property type="term" value="F:cytokine activity"/>
    <property type="evidence" value="ECO:0007669"/>
    <property type="project" value="UniProtKB-KW"/>
</dbReference>
<dbReference type="SUPFAM" id="SSF49842">
    <property type="entry name" value="TNF-like"/>
    <property type="match status" value="1"/>
</dbReference>
<proteinExistence type="inferred from homology"/>
<keyword evidence="10" id="KW-0053">Apoptosis</keyword>
<evidence type="ECO:0000256" key="21">
    <source>
        <dbReference type="SAM" id="Phobius"/>
    </source>
</evidence>
<accession>H3BBD0</accession>
<dbReference type="GO" id="GO:0060205">
    <property type="term" value="C:cytoplasmic vesicle lumen"/>
    <property type="evidence" value="ECO:0007669"/>
    <property type="project" value="UniProtKB-SubCell"/>
</dbReference>
<keyword evidence="14" id="KW-0804">Transcription</keyword>
<dbReference type="STRING" id="7897.ENSLACP00000019201"/>
<evidence type="ECO:0000256" key="7">
    <source>
        <dbReference type="ARBA" id="ARBA00018020"/>
    </source>
</evidence>
<dbReference type="EMBL" id="AFYH01056412">
    <property type="status" value="NOT_ANNOTATED_CDS"/>
    <property type="molecule type" value="Genomic_DNA"/>
</dbReference>
<feature type="domain" description="THD" evidence="22">
    <location>
        <begin position="96"/>
        <end position="238"/>
    </location>
</feature>
<comment type="function">
    <text evidence="1">Cytoplasmic form induces gene transcription inhibition.</text>
</comment>
<dbReference type="Pfam" id="PF00229">
    <property type="entry name" value="TNF"/>
    <property type="match status" value="1"/>
</dbReference>
<dbReference type="FunCoup" id="H3BBD0">
    <property type="interactions" value="617"/>
</dbReference>
<dbReference type="PRINTS" id="PR01234">
    <property type="entry name" value="TNECROSISFCT"/>
</dbReference>
<evidence type="ECO:0000256" key="20">
    <source>
        <dbReference type="ARBA" id="ARBA00047144"/>
    </source>
</evidence>
<reference evidence="23" key="3">
    <citation type="submission" date="2025-09" db="UniProtKB">
        <authorList>
            <consortium name="Ensembl"/>
        </authorList>
    </citation>
    <scope>IDENTIFICATION</scope>
</reference>
<keyword evidence="17" id="KW-0968">Cytoplasmic vesicle</keyword>
<dbReference type="GO" id="GO:0005634">
    <property type="term" value="C:nucleus"/>
    <property type="evidence" value="ECO:0007669"/>
    <property type="project" value="UniProtKB-SubCell"/>
</dbReference>
<dbReference type="GO" id="GO:0006915">
    <property type="term" value="P:apoptotic process"/>
    <property type="evidence" value="ECO:0007669"/>
    <property type="project" value="UniProtKB-KW"/>
</dbReference>
<dbReference type="InParanoid" id="H3BBD0"/>
<keyword evidence="9" id="KW-0202">Cytokine</keyword>
<evidence type="ECO:0000259" key="22">
    <source>
        <dbReference type="PROSITE" id="PS50049"/>
    </source>
</evidence>
<dbReference type="EMBL" id="AFYH01056411">
    <property type="status" value="NOT_ANNOTATED_CDS"/>
    <property type="molecule type" value="Genomic_DNA"/>
</dbReference>
<keyword evidence="15" id="KW-0458">Lysosome</keyword>
<protein>
    <recommendedName>
        <fullName evidence="7">Tumor necrosis factor ligand superfamily member 6</fullName>
    </recommendedName>
    <alternativeName>
        <fullName evidence="18">Fas antigen ligand</fullName>
    </alternativeName>
</protein>
<evidence type="ECO:0000256" key="13">
    <source>
        <dbReference type="ARBA" id="ARBA00023136"/>
    </source>
</evidence>
<evidence type="ECO:0000256" key="6">
    <source>
        <dbReference type="ARBA" id="ARBA00008670"/>
    </source>
</evidence>
<dbReference type="SMART" id="SM00207">
    <property type="entry name" value="TNF"/>
    <property type="match status" value="1"/>
</dbReference>
<evidence type="ECO:0000313" key="23">
    <source>
        <dbReference type="Ensembl" id="ENSLACP00000019201.1"/>
    </source>
</evidence>
<evidence type="ECO:0000256" key="3">
    <source>
        <dbReference type="ARBA" id="ARBA00004227"/>
    </source>
</evidence>
<dbReference type="InterPro" id="IPR006053">
    <property type="entry name" value="TNF"/>
</dbReference>
<evidence type="ECO:0000256" key="16">
    <source>
        <dbReference type="ARBA" id="ARBA00023242"/>
    </source>
</evidence>
<keyword evidence="24" id="KW-1185">Reference proteome</keyword>
<dbReference type="GO" id="GO:0016020">
    <property type="term" value="C:membrane"/>
    <property type="evidence" value="ECO:0007669"/>
    <property type="project" value="UniProtKB-SubCell"/>
</dbReference>
<name>H3BBD0_LATCH</name>
<dbReference type="AlphaFoldDB" id="H3BBD0"/>
<evidence type="ECO:0000256" key="9">
    <source>
        <dbReference type="ARBA" id="ARBA00022514"/>
    </source>
</evidence>
<dbReference type="CDD" id="cd00184">
    <property type="entry name" value="TNF"/>
    <property type="match status" value="1"/>
</dbReference>
<keyword evidence="21" id="KW-1133">Transmembrane helix</keyword>
<keyword evidence="8" id="KW-0678">Repressor</keyword>
<evidence type="ECO:0000256" key="17">
    <source>
        <dbReference type="ARBA" id="ARBA00023329"/>
    </source>
</evidence>
<comment type="similarity">
    <text evidence="6">Belongs to the tumor necrosis factor family.</text>
</comment>
<evidence type="ECO:0000256" key="14">
    <source>
        <dbReference type="ARBA" id="ARBA00023163"/>
    </source>
</evidence>
<reference evidence="23" key="2">
    <citation type="submission" date="2025-08" db="UniProtKB">
        <authorList>
            <consortium name="Ensembl"/>
        </authorList>
    </citation>
    <scope>IDENTIFICATION</scope>
</reference>
<dbReference type="OMA" id="SHRRQCC"/>